<comment type="caution">
    <text evidence="9">The sequence shown here is derived from an EMBL/GenBank/DDBJ whole genome shotgun (WGS) entry which is preliminary data.</text>
</comment>
<keyword evidence="7" id="KW-0813">Transport</keyword>
<name>A0A5B0DWS6_9HYPH</name>
<dbReference type="AlphaFoldDB" id="A0A5B0DWS6"/>
<evidence type="ECO:0000256" key="3">
    <source>
        <dbReference type="ARBA" id="ARBA00022519"/>
    </source>
</evidence>
<evidence type="ECO:0000256" key="6">
    <source>
        <dbReference type="ARBA" id="ARBA00023136"/>
    </source>
</evidence>
<evidence type="ECO:0000259" key="8">
    <source>
        <dbReference type="Pfam" id="PF06808"/>
    </source>
</evidence>
<evidence type="ECO:0000256" key="2">
    <source>
        <dbReference type="ARBA" id="ARBA00022475"/>
    </source>
</evidence>
<evidence type="ECO:0000256" key="7">
    <source>
        <dbReference type="RuleBase" id="RU369079"/>
    </source>
</evidence>
<dbReference type="OrthoDB" id="7912553at2"/>
<keyword evidence="6 7" id="KW-0472">Membrane</keyword>
<dbReference type="EMBL" id="VTWH01000002">
    <property type="protein sequence ID" value="KAA0970452.1"/>
    <property type="molecule type" value="Genomic_DNA"/>
</dbReference>
<proteinExistence type="inferred from homology"/>
<dbReference type="InterPro" id="IPR010656">
    <property type="entry name" value="DctM"/>
</dbReference>
<evidence type="ECO:0000313" key="10">
    <source>
        <dbReference type="Proteomes" id="UP000324738"/>
    </source>
</evidence>
<keyword evidence="5 7" id="KW-1133">Transmembrane helix</keyword>
<feature type="transmembrane region" description="Helical" evidence="7">
    <location>
        <begin position="356"/>
        <end position="382"/>
    </location>
</feature>
<keyword evidence="3 7" id="KW-0997">Cell inner membrane</keyword>
<comment type="similarity">
    <text evidence="7">Belongs to the TRAP transporter large permease family.</text>
</comment>
<feature type="transmembrane region" description="Helical" evidence="7">
    <location>
        <begin position="53"/>
        <end position="72"/>
    </location>
</feature>
<evidence type="ECO:0000256" key="5">
    <source>
        <dbReference type="ARBA" id="ARBA00022989"/>
    </source>
</evidence>
<feature type="transmembrane region" description="Helical" evidence="7">
    <location>
        <begin position="212"/>
        <end position="233"/>
    </location>
</feature>
<feature type="transmembrane region" description="Helical" evidence="7">
    <location>
        <begin position="394"/>
        <end position="419"/>
    </location>
</feature>
<feature type="transmembrane region" description="Helical" evidence="7">
    <location>
        <begin position="12"/>
        <end position="41"/>
    </location>
</feature>
<comment type="subcellular location">
    <subcellularLocation>
        <location evidence="1 7">Cell inner membrane</location>
        <topology evidence="1 7">Multi-pass membrane protein</topology>
    </subcellularLocation>
</comment>
<feature type="transmembrane region" description="Helical" evidence="7">
    <location>
        <begin position="302"/>
        <end position="323"/>
    </location>
</feature>
<dbReference type="InterPro" id="IPR004681">
    <property type="entry name" value="TRAP_DctM"/>
</dbReference>
<organism evidence="9 10">
    <name type="scientific">Aureimonas fodinaquatilis</name>
    <dbReference type="NCBI Taxonomy" id="2565783"/>
    <lineage>
        <taxon>Bacteria</taxon>
        <taxon>Pseudomonadati</taxon>
        <taxon>Pseudomonadota</taxon>
        <taxon>Alphaproteobacteria</taxon>
        <taxon>Hyphomicrobiales</taxon>
        <taxon>Aurantimonadaceae</taxon>
        <taxon>Aureimonas</taxon>
    </lineage>
</organism>
<dbReference type="GO" id="GO:0005886">
    <property type="term" value="C:plasma membrane"/>
    <property type="evidence" value="ECO:0007669"/>
    <property type="project" value="UniProtKB-SubCell"/>
</dbReference>
<evidence type="ECO:0000313" key="9">
    <source>
        <dbReference type="EMBL" id="KAA0970452.1"/>
    </source>
</evidence>
<sequence>MLPVMISTMTLFMLIGIPVAIAIGLASLIGISGFTSLPMVLFPQQAFVALDKFPLAAIPFFILAGNLMAAGGISRRLVELVECCVHSIRGGILLTCVFTALIFGAVSGSSVATTLAIGAVLIPAMVKRGYPIGFAAALQATSAELSVLIPPSIPMIIYGLSANVSVGDLFLAGIGPGILVAVALSVFVLIYTRYKGFVEVRAEKRPPFFPALKGASLALLMPIIVLGGIYGGVFTPTEASVIAVGYSLAVSLIYRELSMSQFGEVIRKSAISSAIVMFIISMAGVFSFVLTRAGVPAAIGAWIVETFTSPISFLIAVNIFLFIMGMFVETSASIVVLGPILAPVAVHYGIDPIHFGMVMIFNLAMGMITPPLGVNLFAACAVANIGIEKMIPYLVPLVGVIIFCLGLVTFIPSISLFLVR</sequence>
<dbReference type="PANTHER" id="PTHR33362:SF3">
    <property type="entry name" value="SIALIC ACID TRAP TRANSPORTER PERMEASE PROTEIN SIAT"/>
    <property type="match status" value="1"/>
</dbReference>
<feature type="transmembrane region" description="Helical" evidence="7">
    <location>
        <begin position="239"/>
        <end position="257"/>
    </location>
</feature>
<keyword evidence="4 7" id="KW-0812">Transmembrane</keyword>
<feature type="domain" description="TRAP C4-dicarboxylate transport system permease DctM subunit" evidence="8">
    <location>
        <begin position="8"/>
        <end position="414"/>
    </location>
</feature>
<feature type="transmembrane region" description="Helical" evidence="7">
    <location>
        <begin position="92"/>
        <end position="122"/>
    </location>
</feature>
<reference evidence="9 10" key="1">
    <citation type="submission" date="2019-08" db="EMBL/GenBank/DDBJ databases">
        <title>Aureimonas fodiniaquatilis sp. nov., isolated from a coal mine wastewater.</title>
        <authorList>
            <person name="Kim W."/>
        </authorList>
    </citation>
    <scope>NUCLEOTIDE SEQUENCE [LARGE SCALE GENOMIC DNA]</scope>
    <source>
        <strain evidence="9 10">CAU 1482</strain>
    </source>
</reference>
<keyword evidence="2" id="KW-1003">Cell membrane</keyword>
<feature type="transmembrane region" description="Helical" evidence="7">
    <location>
        <begin position="330"/>
        <end position="350"/>
    </location>
</feature>
<feature type="transmembrane region" description="Helical" evidence="7">
    <location>
        <begin position="269"/>
        <end position="290"/>
    </location>
</feature>
<feature type="transmembrane region" description="Helical" evidence="7">
    <location>
        <begin position="169"/>
        <end position="191"/>
    </location>
</feature>
<comment type="subunit">
    <text evidence="7">The complex comprises the extracytoplasmic solute receptor protein and the two transmembrane proteins.</text>
</comment>
<accession>A0A5B0DWS6</accession>
<gene>
    <name evidence="9" type="ORF">FPY71_08040</name>
</gene>
<dbReference type="Pfam" id="PF06808">
    <property type="entry name" value="DctM"/>
    <property type="match status" value="1"/>
</dbReference>
<protein>
    <recommendedName>
        <fullName evidence="7">TRAP transporter large permease protein</fullName>
    </recommendedName>
</protein>
<evidence type="ECO:0000256" key="4">
    <source>
        <dbReference type="ARBA" id="ARBA00022692"/>
    </source>
</evidence>
<evidence type="ECO:0000256" key="1">
    <source>
        <dbReference type="ARBA" id="ARBA00004429"/>
    </source>
</evidence>
<dbReference type="GO" id="GO:0022857">
    <property type="term" value="F:transmembrane transporter activity"/>
    <property type="evidence" value="ECO:0007669"/>
    <property type="project" value="UniProtKB-UniRule"/>
</dbReference>
<dbReference type="PANTHER" id="PTHR33362">
    <property type="entry name" value="SIALIC ACID TRAP TRANSPORTER PERMEASE PROTEIN SIAT-RELATED"/>
    <property type="match status" value="1"/>
</dbReference>
<dbReference type="Proteomes" id="UP000324738">
    <property type="component" value="Unassembled WGS sequence"/>
</dbReference>
<keyword evidence="10" id="KW-1185">Reference proteome</keyword>
<dbReference type="NCBIfam" id="TIGR00786">
    <property type="entry name" value="dctM"/>
    <property type="match status" value="1"/>
</dbReference>
<dbReference type="PIRSF" id="PIRSF006066">
    <property type="entry name" value="HI0050"/>
    <property type="match status" value="1"/>
</dbReference>
<comment type="function">
    <text evidence="7">Part of the tripartite ATP-independent periplasmic (TRAP) transport system.</text>
</comment>